<evidence type="ECO:0000259" key="8">
    <source>
        <dbReference type="Pfam" id="PF02308"/>
    </source>
</evidence>
<dbReference type="PRINTS" id="PR01837">
    <property type="entry name" value="MGTCSAPBPROT"/>
</dbReference>
<evidence type="ECO:0000256" key="1">
    <source>
        <dbReference type="ARBA" id="ARBA00004651"/>
    </source>
</evidence>
<feature type="transmembrane region" description="Helical" evidence="7">
    <location>
        <begin position="103"/>
        <end position="122"/>
    </location>
</feature>
<dbReference type="EMBL" id="JBAGNM010000003">
    <property type="protein sequence ID" value="MEW6954359.1"/>
    <property type="molecule type" value="Genomic_DNA"/>
</dbReference>
<evidence type="ECO:0000256" key="5">
    <source>
        <dbReference type="ARBA" id="ARBA00022989"/>
    </source>
</evidence>
<evidence type="ECO:0000256" key="3">
    <source>
        <dbReference type="ARBA" id="ARBA00022475"/>
    </source>
</evidence>
<keyword evidence="6 7" id="KW-0472">Membrane</keyword>
<evidence type="ECO:0000256" key="6">
    <source>
        <dbReference type="ARBA" id="ARBA00023136"/>
    </source>
</evidence>
<keyword evidence="4 7" id="KW-0812">Transmembrane</keyword>
<feature type="transmembrane region" description="Helical" evidence="7">
    <location>
        <begin position="73"/>
        <end position="91"/>
    </location>
</feature>
<accession>A0ABV3NAX2</accession>
<dbReference type="Pfam" id="PF02308">
    <property type="entry name" value="MgtC"/>
    <property type="match status" value="1"/>
</dbReference>
<proteinExistence type="inferred from homology"/>
<keyword evidence="3" id="KW-1003">Cell membrane</keyword>
<dbReference type="PANTHER" id="PTHR33778:SF1">
    <property type="entry name" value="MAGNESIUM TRANSPORTER YHID-RELATED"/>
    <property type="match status" value="1"/>
</dbReference>
<evidence type="ECO:0000313" key="10">
    <source>
        <dbReference type="Proteomes" id="UP001555100"/>
    </source>
</evidence>
<evidence type="ECO:0000256" key="7">
    <source>
        <dbReference type="SAM" id="Phobius"/>
    </source>
</evidence>
<dbReference type="RefSeq" id="WP_024964236.1">
    <property type="nucleotide sequence ID" value="NZ_CP029001.1"/>
</dbReference>
<reference evidence="9 10" key="1">
    <citation type="submission" date="2024-01" db="EMBL/GenBank/DDBJ databases">
        <title>Genomic analysis and antimicrobial resistance profiles of Trueperella pyogenes isolated from domestic and wild animals.</title>
        <authorList>
            <person name="Magossi G."/>
            <person name="Gzyl K.E."/>
            <person name="Holman D.B."/>
            <person name="Amat S."/>
        </authorList>
    </citation>
    <scope>NUCLEOTIDE SEQUENCE [LARGE SCALE GENOMIC DNA]</scope>
    <source>
        <strain evidence="9 10">1494</strain>
    </source>
</reference>
<feature type="transmembrane region" description="Helical" evidence="7">
    <location>
        <begin position="12"/>
        <end position="33"/>
    </location>
</feature>
<evidence type="ECO:0000256" key="4">
    <source>
        <dbReference type="ARBA" id="ARBA00022692"/>
    </source>
</evidence>
<feature type="transmembrane region" description="Helical" evidence="7">
    <location>
        <begin position="128"/>
        <end position="146"/>
    </location>
</feature>
<organism evidence="9 10">
    <name type="scientific">Trueperella pyogenes</name>
    <dbReference type="NCBI Taxonomy" id="1661"/>
    <lineage>
        <taxon>Bacteria</taxon>
        <taxon>Bacillati</taxon>
        <taxon>Actinomycetota</taxon>
        <taxon>Actinomycetes</taxon>
        <taxon>Actinomycetales</taxon>
        <taxon>Actinomycetaceae</taxon>
        <taxon>Trueperella</taxon>
    </lineage>
</organism>
<sequence>MHDLFNVESFGFQILAMASTALLCLLLGIERYFHQKNAGVKTHVLVGLGACLFTLVSGFGFAGATGAVDPSRIAAQIVSGIGFLGAGLIFVNNDTVKGLTTAATIWVSAAIGMACGAGLVPLAFATIAIHYVLIFLVWPLVARLPASHRHDRTVIEYEIGHGTMPAILVEASRHGYKATVKSTAPIQTEHGRGMRVVMHFEGPHPQDRLIHEIAEIEGVYAVDRVEQGGLE</sequence>
<protein>
    <submittedName>
        <fullName evidence="9">MgtC/SapB family protein</fullName>
    </submittedName>
</protein>
<evidence type="ECO:0000256" key="2">
    <source>
        <dbReference type="ARBA" id="ARBA00009298"/>
    </source>
</evidence>
<keyword evidence="10" id="KW-1185">Reference proteome</keyword>
<keyword evidence="5 7" id="KW-1133">Transmembrane helix</keyword>
<dbReference type="PANTHER" id="PTHR33778">
    <property type="entry name" value="PROTEIN MGTC"/>
    <property type="match status" value="1"/>
</dbReference>
<gene>
    <name evidence="9" type="ORF">V3M73_04905</name>
</gene>
<evidence type="ECO:0000313" key="9">
    <source>
        <dbReference type="EMBL" id="MEW6954359.1"/>
    </source>
</evidence>
<dbReference type="InterPro" id="IPR049177">
    <property type="entry name" value="MgtC_SapB_SrpB_YhiD_N"/>
</dbReference>
<feature type="transmembrane region" description="Helical" evidence="7">
    <location>
        <begin position="45"/>
        <end position="67"/>
    </location>
</feature>
<feature type="domain" description="MgtC/SapB/SrpB/YhiD N-terminal" evidence="8">
    <location>
        <begin position="20"/>
        <end position="139"/>
    </location>
</feature>
<dbReference type="InterPro" id="IPR003416">
    <property type="entry name" value="MgtC/SapB/SrpB/YhiD_fam"/>
</dbReference>
<comment type="similarity">
    <text evidence="2">Belongs to the MgtC/SapB family.</text>
</comment>
<name>A0ABV3NAX2_9ACTO</name>
<comment type="subcellular location">
    <subcellularLocation>
        <location evidence="1">Cell membrane</location>
        <topology evidence="1">Multi-pass membrane protein</topology>
    </subcellularLocation>
</comment>
<comment type="caution">
    <text evidence="9">The sequence shown here is derived from an EMBL/GenBank/DDBJ whole genome shotgun (WGS) entry which is preliminary data.</text>
</comment>
<dbReference type="Proteomes" id="UP001555100">
    <property type="component" value="Unassembled WGS sequence"/>
</dbReference>